<sequence length="337" mass="36957">MTTVFVSGATGYIAQHVVKELVANGYQVVGSVRSAEKGDKLKKLVGSNFSYEIVKDIQIEGAFNEALKRHPEVTVFLHTASPFHFKTTEPEKDLLIPAVNGTKNALSAVHKFAPQVKNVVITSSYAAIAPASKEVDNTATISETTWNDVTWEDATKDPVTGYRGSKTFAEKAAWEFVEVEKPNFILSTVNPVFVFGPQAFDSEVKDTLNTSAEIINALLKLSPDDEIPFFRGAYVDVRDVAKAHLTAFENKGAENSRLLLADGRFVTQNIVDILLENFSQLRGKIPIGEPGRGSDVESKLAKIDNEKTKKLLGFELIDLKKTVLDTVQQVLDVKGTI</sequence>
<reference evidence="4 5" key="1">
    <citation type="submission" date="2024-01" db="EMBL/GenBank/DDBJ databases">
        <authorList>
            <consortium name="Genoscope - CEA"/>
            <person name="William W."/>
        </authorList>
    </citation>
    <scope>NUCLEOTIDE SEQUENCE [LARGE SCALE GENOMIC DNA]</scope>
    <source>
        <strain evidence="4 5">29B2s-10</strain>
    </source>
</reference>
<gene>
    <name evidence="4" type="primary">GRP2</name>
    <name evidence="4" type="ORF">CAAN4_G17920</name>
</gene>
<proteinExistence type="inferred from homology"/>
<dbReference type="InterPro" id="IPR050425">
    <property type="entry name" value="NAD(P)_dehydrat-like"/>
</dbReference>
<protein>
    <submittedName>
        <fullName evidence="4">NADPH-dependent methylglyoxal reductase Grp2p</fullName>
    </submittedName>
</protein>
<dbReference type="CDD" id="cd05227">
    <property type="entry name" value="AR_SDR_e"/>
    <property type="match status" value="1"/>
</dbReference>
<accession>A0ABP0ELI3</accession>
<dbReference type="SUPFAM" id="SSF51735">
    <property type="entry name" value="NAD(P)-binding Rossmann-fold domains"/>
    <property type="match status" value="1"/>
</dbReference>
<keyword evidence="5" id="KW-1185">Reference proteome</keyword>
<dbReference type="Gene3D" id="3.40.50.720">
    <property type="entry name" value="NAD(P)-binding Rossmann-like Domain"/>
    <property type="match status" value="1"/>
</dbReference>
<feature type="domain" description="NAD-dependent epimerase/dehydratase" evidence="3">
    <location>
        <begin position="4"/>
        <end position="251"/>
    </location>
</feature>
<keyword evidence="1" id="KW-0560">Oxidoreductase</keyword>
<dbReference type="PANTHER" id="PTHR10366">
    <property type="entry name" value="NAD DEPENDENT EPIMERASE/DEHYDRATASE"/>
    <property type="match status" value="1"/>
</dbReference>
<dbReference type="InterPro" id="IPR036291">
    <property type="entry name" value="NAD(P)-bd_dom_sf"/>
</dbReference>
<organism evidence="4 5">
    <name type="scientific">[Candida] anglica</name>
    <dbReference type="NCBI Taxonomy" id="148631"/>
    <lineage>
        <taxon>Eukaryota</taxon>
        <taxon>Fungi</taxon>
        <taxon>Dikarya</taxon>
        <taxon>Ascomycota</taxon>
        <taxon>Saccharomycotina</taxon>
        <taxon>Pichiomycetes</taxon>
        <taxon>Debaryomycetaceae</taxon>
        <taxon>Kurtzmaniella</taxon>
    </lineage>
</organism>
<evidence type="ECO:0000259" key="3">
    <source>
        <dbReference type="Pfam" id="PF01370"/>
    </source>
</evidence>
<dbReference type="InterPro" id="IPR001509">
    <property type="entry name" value="Epimerase_deHydtase"/>
</dbReference>
<dbReference type="EMBL" id="OZ004259">
    <property type="protein sequence ID" value="CAK7919404.1"/>
    <property type="molecule type" value="Genomic_DNA"/>
</dbReference>
<dbReference type="PANTHER" id="PTHR10366:SF564">
    <property type="entry name" value="STEROL-4-ALPHA-CARBOXYLATE 3-DEHYDROGENASE, DECARBOXYLATING"/>
    <property type="match status" value="1"/>
</dbReference>
<evidence type="ECO:0000256" key="2">
    <source>
        <dbReference type="ARBA" id="ARBA00023445"/>
    </source>
</evidence>
<evidence type="ECO:0000313" key="5">
    <source>
        <dbReference type="Proteomes" id="UP001497600"/>
    </source>
</evidence>
<comment type="similarity">
    <text evidence="2">Belongs to the NAD(P)-dependent epimerase/dehydratase family. Dihydroflavonol-4-reductase subfamily.</text>
</comment>
<dbReference type="Proteomes" id="UP001497600">
    <property type="component" value="Chromosome G"/>
</dbReference>
<evidence type="ECO:0000313" key="4">
    <source>
        <dbReference type="EMBL" id="CAK7919404.1"/>
    </source>
</evidence>
<name>A0ABP0ELI3_9ASCO</name>
<evidence type="ECO:0000256" key="1">
    <source>
        <dbReference type="ARBA" id="ARBA00023002"/>
    </source>
</evidence>
<dbReference type="Pfam" id="PF01370">
    <property type="entry name" value="Epimerase"/>
    <property type="match status" value="1"/>
</dbReference>